<dbReference type="Gene3D" id="3.40.50.1820">
    <property type="entry name" value="alpha/beta hydrolase"/>
    <property type="match status" value="1"/>
</dbReference>
<dbReference type="Pfam" id="PF04991">
    <property type="entry name" value="LicD"/>
    <property type="match status" value="1"/>
</dbReference>
<evidence type="ECO:0000256" key="4">
    <source>
        <dbReference type="ARBA" id="ARBA00022827"/>
    </source>
</evidence>
<reference evidence="19" key="1">
    <citation type="submission" date="2020-04" db="EMBL/GenBank/DDBJ databases">
        <authorList>
            <person name="Alioto T."/>
            <person name="Alioto T."/>
            <person name="Gomez Garrido J."/>
        </authorList>
    </citation>
    <scope>NUCLEOTIDE SEQUENCE</scope>
    <source>
        <strain evidence="19">A484AB</strain>
    </source>
</reference>
<sequence length="1411" mass="157767">MLLKTTCPKPVKINDIQMLHSLNKIVLKTTKPAPTTHAPTTHAPTTHAPTAPVPTMPAKLPTLTLDAQDSFYGFGCEENRYRKRLQMILREWVSLAKRQNISQYFICFGSYLGFVRNGDMIPYDMDLDVCMFRHDYYKLDPEESKRPLNLDDGEIHLLLHRHSPHPLSNTPRKDCKGNIVRSPVDDCAILNPHARLYNGALIYMDIFMFEDLGVKLWDEFRDKMHDRDAILPVKPCKYLELDTKCPNNAEKFLNVYYEFQSRYMLSNERIDNIKNIKPRKSITQRLFEESKNCLKVLYVVFCTLSDDATHGLKDHERASQNYHFVSRLELSITKLLFSEQKQPQLSNSVKMDPTKTKFPRLSSPTAELKPHYDVVVVGSGYGGSIAACRSAGAGRSVCLLEKGKEWLPGEFAETFLHAERDMHVHFGSHKFQTGKPFGLYEVYLGEHVSVLQGCWLGGGSLINASVGLDAEPAVYQKPDWPAAFTSDVENMLKTDRKHVTDMLTPTPYPDSYTHPPLAKTERMREGFAAFDIEDLHKHFYKAPLYVTFEDKERNHVGVPQPRCTACGNCCGGCNVGAKNTLNMNYIAQAKAYGAEIYTKTSLIEVMSIARESSSNEWSVHYKRLVKGMFELAEETIHASHVILGAGALGSTKILLRSKERGLNISPTIGTRFSTNGDMLTFSYDGAKETNSIGVQTKDLIDPQKKVAPGPCVTSVMDLRKQGGKLVDNFVIEEGTPPSSMGRIYSIGLTVAGKKDLDIAHKAMDKSLAFLCVSHDDARGKITYHTKTDDIYVSYKDVGYEPNFNVVNEAARKVTENLGGTFVKNPLWSEHLGKSVFTVHPLGGCPMAESGQTGVVNHAGQVFEGDSKDVLEGLYVVDGAIIPTSVGVNPTLTISCVAERCMRLLAEREGWHINYQFKHLSENAFVKHKPGICFTEKMVGKFCKSESHEEGTSCEFTLTIESNDVKAMLEFDPDHAAQISGTVTCPALSSLPLTVFEGRFQLFSSAKNDKADSPSKQMLYKMVLNGENNTTYSFYGVKNIHKNHFWEIGLRDTTVVFVKIYKGANFSGDILGTAKLYITIPNFAKQLATLEITRVQSIREKTYWLARYGQFFSKTLWDVYGPGVRAHNVNFDDTVLRQRRALMLRGCTPAVYDCVTKDEKTVQVVAHCAGSLVLFASLLSGALEGKVRNVVASQVAAHPIPAPFNSYKSSLRLPGVAQAMGVHGLAVDTDASFFSRVFSVFSRKVGNHLVLPYGERCESPLCHRITFIYGLLWKHKNLTELTHSTLHELFGYITTLVNAQLALTMRWQKLVSASGEDIYLPMSENGLKSPVYKEHIDRLNLPIRFIVGENNSCYLPESTLTTLNLVKGAHPNQNYSRIVISDHGHLDCICGKEASLHVFPYILETLDRYAGS</sequence>
<dbReference type="EC" id="5.3.3.1" evidence="10"/>
<proteinExistence type="predicted"/>
<keyword evidence="2" id="KW-0153">Cholesterol metabolism</keyword>
<evidence type="ECO:0000256" key="9">
    <source>
        <dbReference type="ARBA" id="ARBA00023235"/>
    </source>
</evidence>
<evidence type="ECO:0000256" key="8">
    <source>
        <dbReference type="ARBA" id="ARBA00023221"/>
    </source>
</evidence>
<evidence type="ECO:0000313" key="20">
    <source>
        <dbReference type="Proteomes" id="UP001152795"/>
    </source>
</evidence>
<comment type="caution">
    <text evidence="19">The sequence shown here is derived from an EMBL/GenBank/DDBJ whole genome shotgun (WGS) entry which is preliminary data.</text>
</comment>
<dbReference type="Proteomes" id="UP001152795">
    <property type="component" value="Unassembled WGS sequence"/>
</dbReference>
<evidence type="ECO:0000256" key="6">
    <source>
        <dbReference type="ARBA" id="ARBA00023098"/>
    </source>
</evidence>
<evidence type="ECO:0000259" key="18">
    <source>
        <dbReference type="Pfam" id="PF05199"/>
    </source>
</evidence>
<name>A0A6S7HKR1_PARCT</name>
<dbReference type="Pfam" id="PF00732">
    <property type="entry name" value="GMC_oxred_N"/>
    <property type="match status" value="1"/>
</dbReference>
<evidence type="ECO:0000256" key="3">
    <source>
        <dbReference type="ARBA" id="ARBA00022630"/>
    </source>
</evidence>
<keyword evidence="3" id="KW-0285">Flavoprotein</keyword>
<evidence type="ECO:0000256" key="1">
    <source>
        <dbReference type="ARBA" id="ARBA00001974"/>
    </source>
</evidence>
<keyword evidence="7" id="KW-1207">Sterol metabolism</keyword>
<gene>
    <name evidence="19" type="ORF">PACLA_8A063048</name>
</gene>
<evidence type="ECO:0000256" key="15">
    <source>
        <dbReference type="SAM" id="MobiDB-lite"/>
    </source>
</evidence>
<dbReference type="GO" id="GO:0050660">
    <property type="term" value="F:flavin adenine dinucleotide binding"/>
    <property type="evidence" value="ECO:0007669"/>
    <property type="project" value="InterPro"/>
</dbReference>
<dbReference type="GO" id="GO:0016995">
    <property type="term" value="F:cholesterol oxidase activity"/>
    <property type="evidence" value="ECO:0007669"/>
    <property type="project" value="UniProtKB-EC"/>
</dbReference>
<evidence type="ECO:0000256" key="12">
    <source>
        <dbReference type="ARBA" id="ARBA00049723"/>
    </source>
</evidence>
<feature type="domain" description="Glucose-methanol-choline oxidoreductase N-terminal" evidence="16">
    <location>
        <begin position="409"/>
        <end position="657"/>
    </location>
</feature>
<protein>
    <recommendedName>
        <fullName evidence="13">Cholesterol oxidase</fullName>
        <ecNumber evidence="12">1.1.3.6</ecNumber>
        <ecNumber evidence="10">5.3.3.1</ecNumber>
    </recommendedName>
    <alternativeName>
        <fullName evidence="14">Cholesterol isomerase</fullName>
    </alternativeName>
</protein>
<dbReference type="InterPro" id="IPR007074">
    <property type="entry name" value="LicD/FKTN/FKRP_NTP_transf"/>
</dbReference>
<evidence type="ECO:0000259" key="16">
    <source>
        <dbReference type="Pfam" id="PF00732"/>
    </source>
</evidence>
<keyword evidence="8" id="KW-0753">Steroid metabolism</keyword>
<accession>A0A6S7HKR1</accession>
<feature type="domain" description="Glucose-methanol-choline oxidoreductase C-terminal" evidence="18">
    <location>
        <begin position="827"/>
        <end position="897"/>
    </location>
</feature>
<comment type="pathway">
    <text evidence="11">Steroid metabolism; cholesterol degradation.</text>
</comment>
<dbReference type="InterPro" id="IPR036188">
    <property type="entry name" value="FAD/NAD-bd_sf"/>
</dbReference>
<dbReference type="EMBL" id="CACRXK020005173">
    <property type="protein sequence ID" value="CAB4005356.1"/>
    <property type="molecule type" value="Genomic_DNA"/>
</dbReference>
<feature type="region of interest" description="Disordered" evidence="15">
    <location>
        <begin position="33"/>
        <end position="52"/>
    </location>
</feature>
<dbReference type="GO" id="GO:0008203">
    <property type="term" value="P:cholesterol metabolic process"/>
    <property type="evidence" value="ECO:0007669"/>
    <property type="project" value="UniProtKB-KW"/>
</dbReference>
<comment type="cofactor">
    <cofactor evidence="1">
        <name>FAD</name>
        <dbReference type="ChEBI" id="CHEBI:57692"/>
    </cofactor>
</comment>
<dbReference type="PANTHER" id="PTHR47470">
    <property type="entry name" value="CHOLESTEROL OXIDASE"/>
    <property type="match status" value="1"/>
</dbReference>
<keyword evidence="6" id="KW-0443">Lipid metabolism</keyword>
<evidence type="ECO:0000256" key="7">
    <source>
        <dbReference type="ARBA" id="ARBA00023166"/>
    </source>
</evidence>
<dbReference type="Gene3D" id="3.50.50.60">
    <property type="entry name" value="FAD/NAD(P)-binding domain"/>
    <property type="match status" value="3"/>
</dbReference>
<evidence type="ECO:0000256" key="11">
    <source>
        <dbReference type="ARBA" id="ARBA00049645"/>
    </source>
</evidence>
<dbReference type="OrthoDB" id="9974421at2759"/>
<dbReference type="GO" id="GO:0004769">
    <property type="term" value="F:steroid Delta-isomerase activity"/>
    <property type="evidence" value="ECO:0007669"/>
    <property type="project" value="UniProtKB-EC"/>
</dbReference>
<dbReference type="SUPFAM" id="SSF51905">
    <property type="entry name" value="FAD/NAD(P)-binding domain"/>
    <property type="match status" value="1"/>
</dbReference>
<evidence type="ECO:0000259" key="17">
    <source>
        <dbReference type="Pfam" id="PF04991"/>
    </source>
</evidence>
<dbReference type="Pfam" id="PF05199">
    <property type="entry name" value="GMC_oxred_C"/>
    <property type="match status" value="1"/>
</dbReference>
<evidence type="ECO:0000313" key="19">
    <source>
        <dbReference type="EMBL" id="CAB4005356.1"/>
    </source>
</evidence>
<dbReference type="PANTHER" id="PTHR47470:SF1">
    <property type="entry name" value="FAD-DEPENDENT OXIDOREDUCTASE 2 FAD BINDING DOMAIN-CONTAINING PROTEIN"/>
    <property type="match status" value="1"/>
</dbReference>
<feature type="compositionally biased region" description="Low complexity" evidence="15">
    <location>
        <begin position="33"/>
        <end position="50"/>
    </location>
</feature>
<evidence type="ECO:0000256" key="5">
    <source>
        <dbReference type="ARBA" id="ARBA00023002"/>
    </source>
</evidence>
<dbReference type="GO" id="GO:0009100">
    <property type="term" value="P:glycoprotein metabolic process"/>
    <property type="evidence" value="ECO:0007669"/>
    <property type="project" value="UniProtKB-ARBA"/>
</dbReference>
<keyword evidence="20" id="KW-1185">Reference proteome</keyword>
<evidence type="ECO:0000256" key="14">
    <source>
        <dbReference type="ARBA" id="ARBA00049778"/>
    </source>
</evidence>
<evidence type="ECO:0000256" key="2">
    <source>
        <dbReference type="ARBA" id="ARBA00022548"/>
    </source>
</evidence>
<evidence type="ECO:0000256" key="10">
    <source>
        <dbReference type="ARBA" id="ARBA00038856"/>
    </source>
</evidence>
<dbReference type="InterPro" id="IPR052542">
    <property type="entry name" value="Cholesterol_Oxidase"/>
</dbReference>
<organism evidence="19 20">
    <name type="scientific">Paramuricea clavata</name>
    <name type="common">Red gorgonian</name>
    <name type="synonym">Violescent sea-whip</name>
    <dbReference type="NCBI Taxonomy" id="317549"/>
    <lineage>
        <taxon>Eukaryota</taxon>
        <taxon>Metazoa</taxon>
        <taxon>Cnidaria</taxon>
        <taxon>Anthozoa</taxon>
        <taxon>Octocorallia</taxon>
        <taxon>Malacalcyonacea</taxon>
        <taxon>Plexauridae</taxon>
        <taxon>Paramuricea</taxon>
    </lineage>
</organism>
<dbReference type="InterPro" id="IPR000172">
    <property type="entry name" value="GMC_OxRdtase_N"/>
</dbReference>
<keyword evidence="9" id="KW-0413">Isomerase</keyword>
<feature type="domain" description="LicD/FKTN/FKRP nucleotidyltransferase" evidence="17">
    <location>
        <begin position="103"/>
        <end position="139"/>
    </location>
</feature>
<keyword evidence="5" id="KW-0560">Oxidoreductase</keyword>
<keyword evidence="4" id="KW-0274">FAD</keyword>
<dbReference type="InterPro" id="IPR029058">
    <property type="entry name" value="AB_hydrolase_fold"/>
</dbReference>
<dbReference type="EC" id="1.1.3.6" evidence="12"/>
<dbReference type="InterPro" id="IPR007867">
    <property type="entry name" value="GMC_OxRtase_C"/>
</dbReference>
<evidence type="ECO:0000256" key="13">
    <source>
        <dbReference type="ARBA" id="ARBA00049744"/>
    </source>
</evidence>